<name>A0A7R9HQ00_9NEOP</name>
<dbReference type="PANTHER" id="PTHR24153:SF8">
    <property type="entry name" value="FORKED, ISOFORM F"/>
    <property type="match status" value="1"/>
</dbReference>
<evidence type="ECO:0000256" key="2">
    <source>
        <dbReference type="ARBA" id="ARBA00023043"/>
    </source>
</evidence>
<sequence length="269" mass="30706">MSGGKWNSNNIVEVLRIYERYPVQWNIKHCDYINIPDKDATGNPIPPWKRQMLAKKAAERAKKELEEQLLKEAEEKRLQSIPPWKRQLLAKKEEIDTRKPVIYTPRVIDDKKPTKGNKGEESLKPPQIVDPSPSPPPTENEEDDNNNSVYNKENKTPPSEESAEGLAQIIPWRAQLRKTNSKFKEAAANCVKDVCGSVVVRNLKRDTWWKEQMKEACSSNDAGGERNHRGSGYIPLLGCGYDLGSFKPYTINFAFIRISFSSYQCEVTV</sequence>
<keyword evidence="1" id="KW-0677">Repeat</keyword>
<reference evidence="5" key="1">
    <citation type="submission" date="2020-11" db="EMBL/GenBank/DDBJ databases">
        <authorList>
            <person name="Tran Van P."/>
        </authorList>
    </citation>
    <scope>NUCLEOTIDE SEQUENCE</scope>
</reference>
<dbReference type="InterPro" id="IPR052420">
    <property type="entry name" value="Espin/Espin-like"/>
</dbReference>
<protein>
    <submittedName>
        <fullName evidence="5">Uncharacterized protein</fullName>
    </submittedName>
</protein>
<organism evidence="5">
    <name type="scientific">Timema monikensis</name>
    <dbReference type="NCBI Taxonomy" id="170555"/>
    <lineage>
        <taxon>Eukaryota</taxon>
        <taxon>Metazoa</taxon>
        <taxon>Ecdysozoa</taxon>
        <taxon>Arthropoda</taxon>
        <taxon>Hexapoda</taxon>
        <taxon>Insecta</taxon>
        <taxon>Pterygota</taxon>
        <taxon>Neoptera</taxon>
        <taxon>Polyneoptera</taxon>
        <taxon>Phasmatodea</taxon>
        <taxon>Timematodea</taxon>
        <taxon>Timematoidea</taxon>
        <taxon>Timematidae</taxon>
        <taxon>Timema</taxon>
    </lineage>
</organism>
<dbReference type="GO" id="GO:0051015">
    <property type="term" value="F:actin filament binding"/>
    <property type="evidence" value="ECO:0007669"/>
    <property type="project" value="TreeGrafter"/>
</dbReference>
<dbReference type="AlphaFoldDB" id="A0A7R9HQ00"/>
<feature type="compositionally biased region" description="Basic and acidic residues" evidence="4">
    <location>
        <begin position="107"/>
        <end position="123"/>
    </location>
</feature>
<gene>
    <name evidence="5" type="ORF">TMSB3V08_LOCUS7464</name>
</gene>
<feature type="coiled-coil region" evidence="3">
    <location>
        <begin position="48"/>
        <end position="78"/>
    </location>
</feature>
<accession>A0A7R9HQ00</accession>
<evidence type="ECO:0000256" key="3">
    <source>
        <dbReference type="SAM" id="Coils"/>
    </source>
</evidence>
<evidence type="ECO:0000313" key="5">
    <source>
        <dbReference type="EMBL" id="CAD7430714.1"/>
    </source>
</evidence>
<evidence type="ECO:0000256" key="1">
    <source>
        <dbReference type="ARBA" id="ARBA00022737"/>
    </source>
</evidence>
<dbReference type="GO" id="GO:0051017">
    <property type="term" value="P:actin filament bundle assembly"/>
    <property type="evidence" value="ECO:0007669"/>
    <property type="project" value="TreeGrafter"/>
</dbReference>
<dbReference type="EMBL" id="OB794608">
    <property type="protein sequence ID" value="CAD7430714.1"/>
    <property type="molecule type" value="Genomic_DNA"/>
</dbReference>
<dbReference type="PANTHER" id="PTHR24153">
    <property type="entry name" value="ESPIN"/>
    <property type="match status" value="1"/>
</dbReference>
<feature type="region of interest" description="Disordered" evidence="4">
    <location>
        <begin position="106"/>
        <end position="164"/>
    </location>
</feature>
<keyword evidence="3" id="KW-0175">Coiled coil</keyword>
<proteinExistence type="predicted"/>
<keyword evidence="2" id="KW-0040">ANK repeat</keyword>
<evidence type="ECO:0000256" key="4">
    <source>
        <dbReference type="SAM" id="MobiDB-lite"/>
    </source>
</evidence>
<dbReference type="GO" id="GO:0005737">
    <property type="term" value="C:cytoplasm"/>
    <property type="evidence" value="ECO:0007669"/>
    <property type="project" value="TreeGrafter"/>
</dbReference>